<gene>
    <name evidence="2" type="ORF">F4X14_18165</name>
</gene>
<dbReference type="AlphaFoldDB" id="A0A6B1DA19"/>
<protein>
    <submittedName>
        <fullName evidence="2">Toll/interleukin-1 receptor domain-containing protein</fullName>
    </submittedName>
</protein>
<dbReference type="InterPro" id="IPR027417">
    <property type="entry name" value="P-loop_NTPase"/>
</dbReference>
<accession>A0A6B1DA19</accession>
<dbReference type="SMART" id="SM00255">
    <property type="entry name" value="TIR"/>
    <property type="match status" value="1"/>
</dbReference>
<dbReference type="Pfam" id="PF13676">
    <property type="entry name" value="TIR_2"/>
    <property type="match status" value="1"/>
</dbReference>
<dbReference type="SUPFAM" id="SSF52540">
    <property type="entry name" value="P-loop containing nucleoside triphosphate hydrolases"/>
    <property type="match status" value="1"/>
</dbReference>
<dbReference type="Gene3D" id="3.40.50.10140">
    <property type="entry name" value="Toll/interleukin-1 receptor homology (TIR) domain"/>
    <property type="match status" value="1"/>
</dbReference>
<evidence type="ECO:0000313" key="2">
    <source>
        <dbReference type="EMBL" id="MYC96890.1"/>
    </source>
</evidence>
<dbReference type="InterPro" id="IPR000157">
    <property type="entry name" value="TIR_dom"/>
</dbReference>
<evidence type="ECO:0000259" key="1">
    <source>
        <dbReference type="PROSITE" id="PS50104"/>
    </source>
</evidence>
<proteinExistence type="predicted"/>
<sequence length="833" mass="96207">MSDNSFRIDLFYSYCHSDEHYRERLEVALKPLSDNGVLRGWSDRRIKLGIPLTPQITEQLKNSEVVVFLVSPDFLASDACRAEWYMAKRNAREFGQKLVPIIIRPCEWMEFDNMKEYLGLPNDGIPVSSWDNDDEAWLDVTRRLRTAFEEIRESLEVNAEFERKIRSVDFASEGAQGFDIDDLFVFPNLLLDGKTDRANVEKSVRSLEELRNLGLALIRGGVLSGKTTLCRKLFLYLVARKEPVLLIDLEEVGRKKPSAALLRNVHLGQMKGDYNFWDMQKNKTLILDNLSVNTIRYIDFARKYFDNIYVTTSEEDYLAYFADDRRVSDFKQARIRPLTNTMQEDLIRKWKNRRTGEKSGQLGVQDSEISQIEREVNSIFNNRIAPKYPFFVLSVLQTYEGFVPGNLSITAYGHCYQSLIVSHLRRSGVEEGDMDDCILYLSKFAYALLQSADSSIEFTEQEYEEFLEADGRKYIGLERGILNRLLGLPTSVLASKNGHVRFSWPYSYYFFLGLYLSHHYDENSDLIDGMVEKSYLKDNSLSLIFLIHHSNNTELLERILIHTICTIDGSQPVCLDNNEIRAFENSLQQLPSDIPTEKSVAEVRKDERNRLDEFETVDSEDFEESPHDLANDMYKALKNMEILGQILKNKSRSLERERVFETIETVTDTALRLAGIFLFDSSELDELAMICRERLEEEAEGAAPSLEEIKDEIGILVFVLIMSCIEKAVSAIDRKEIREVVKEICAQKNTPAYDLIQCFYLIDIADNLSAQHVDMAKKVLRKHRKNTLVSKALPIRIQMYMNSHRTSDSVQSAMKSQFRLLEDTRRTKGRKRS</sequence>
<comment type="caution">
    <text evidence="2">The sequence shown here is derived from an EMBL/GenBank/DDBJ whole genome shotgun (WGS) entry which is preliminary data.</text>
</comment>
<keyword evidence="2" id="KW-0675">Receptor</keyword>
<name>A0A6B1DA19_9CHLR</name>
<dbReference type="InterPro" id="IPR035897">
    <property type="entry name" value="Toll_tir_struct_dom_sf"/>
</dbReference>
<organism evidence="2">
    <name type="scientific">Caldilineaceae bacterium SB0661_bin_32</name>
    <dbReference type="NCBI Taxonomy" id="2605255"/>
    <lineage>
        <taxon>Bacteria</taxon>
        <taxon>Bacillati</taxon>
        <taxon>Chloroflexota</taxon>
        <taxon>Caldilineae</taxon>
        <taxon>Caldilineales</taxon>
        <taxon>Caldilineaceae</taxon>
    </lineage>
</organism>
<dbReference type="PROSITE" id="PS50104">
    <property type="entry name" value="TIR"/>
    <property type="match status" value="1"/>
</dbReference>
<reference evidence="2" key="1">
    <citation type="submission" date="2019-09" db="EMBL/GenBank/DDBJ databases">
        <title>Characterisation of the sponge microbiome using genome-centric metagenomics.</title>
        <authorList>
            <person name="Engelberts J.P."/>
            <person name="Robbins S.J."/>
            <person name="De Goeij J.M."/>
            <person name="Aranda M."/>
            <person name="Bell S.C."/>
            <person name="Webster N.S."/>
        </authorList>
    </citation>
    <scope>NUCLEOTIDE SEQUENCE</scope>
    <source>
        <strain evidence="2">SB0661_bin_32</strain>
    </source>
</reference>
<dbReference type="SUPFAM" id="SSF52200">
    <property type="entry name" value="Toll/Interleukin receptor TIR domain"/>
    <property type="match status" value="1"/>
</dbReference>
<dbReference type="EMBL" id="VXMH01000098">
    <property type="protein sequence ID" value="MYC96890.1"/>
    <property type="molecule type" value="Genomic_DNA"/>
</dbReference>
<feature type="domain" description="TIR" evidence="1">
    <location>
        <begin position="6"/>
        <end position="148"/>
    </location>
</feature>
<dbReference type="GO" id="GO:0007165">
    <property type="term" value="P:signal transduction"/>
    <property type="evidence" value="ECO:0007669"/>
    <property type="project" value="InterPro"/>
</dbReference>